<name>A0ABS6UZJ3_9PSEU</name>
<gene>
    <name evidence="3" type="ORF">I4I81_25935</name>
</gene>
<evidence type="ECO:0000313" key="4">
    <source>
        <dbReference type="Proteomes" id="UP000694287"/>
    </source>
</evidence>
<comment type="caution">
    <text evidence="3">The sequence shown here is derived from an EMBL/GenBank/DDBJ whole genome shotgun (WGS) entry which is preliminary data.</text>
</comment>
<proteinExistence type="predicted"/>
<evidence type="ECO:0000259" key="2">
    <source>
        <dbReference type="Pfam" id="PF06259"/>
    </source>
</evidence>
<protein>
    <recommendedName>
        <fullName evidence="2">DUF1023 domain-containing protein</fullName>
    </recommendedName>
</protein>
<dbReference type="EMBL" id="JADQDK010000001">
    <property type="protein sequence ID" value="MBW0137676.1"/>
    <property type="molecule type" value="Genomic_DNA"/>
</dbReference>
<feature type="region of interest" description="Disordered" evidence="1">
    <location>
        <begin position="156"/>
        <end position="178"/>
    </location>
</feature>
<dbReference type="RefSeq" id="WP_218601026.1">
    <property type="nucleotide sequence ID" value="NZ_JADQDJ010000009.1"/>
</dbReference>
<dbReference type="Pfam" id="PF06259">
    <property type="entry name" value="Abhydrolase_8"/>
    <property type="match status" value="1"/>
</dbReference>
<keyword evidence="4" id="KW-1185">Reference proteome</keyword>
<feature type="domain" description="DUF1023" evidence="2">
    <location>
        <begin position="285"/>
        <end position="458"/>
    </location>
</feature>
<accession>A0ABS6UZJ3</accession>
<evidence type="ECO:0000256" key="1">
    <source>
        <dbReference type="SAM" id="MobiDB-lite"/>
    </source>
</evidence>
<organism evidence="3 4">
    <name type="scientific">Pseudonocardia abyssalis</name>
    <dbReference type="NCBI Taxonomy" id="2792008"/>
    <lineage>
        <taxon>Bacteria</taxon>
        <taxon>Bacillati</taxon>
        <taxon>Actinomycetota</taxon>
        <taxon>Actinomycetes</taxon>
        <taxon>Pseudonocardiales</taxon>
        <taxon>Pseudonocardiaceae</taxon>
        <taxon>Pseudonocardia</taxon>
    </lineage>
</organism>
<dbReference type="InterPro" id="IPR010427">
    <property type="entry name" value="DUF1023"/>
</dbReference>
<reference evidence="3 4" key="1">
    <citation type="submission" date="2020-11" db="EMBL/GenBank/DDBJ databases">
        <title>Pseudonocardia abyssalis sp. nov. and Pseudonocardia oceani sp. nov., description and phylogenomic analysis of two novel actinomycetes isolated from the deep Southern Ocean.</title>
        <authorList>
            <person name="Parra J."/>
        </authorList>
    </citation>
    <scope>NUCLEOTIDE SEQUENCE [LARGE SCALE GENOMIC DNA]</scope>
    <source>
        <strain evidence="3 4">KRD-168</strain>
    </source>
</reference>
<dbReference type="Proteomes" id="UP000694287">
    <property type="component" value="Unassembled WGS sequence"/>
</dbReference>
<evidence type="ECO:0000313" key="3">
    <source>
        <dbReference type="EMBL" id="MBW0137676.1"/>
    </source>
</evidence>
<sequence>MAAEPSIWRDQATAWTRLSTQLDGQAAALQGHNQDLSAGWRGGDAAAALDHSRRVVQTWRGRVDTLEQVGRVLAAHADRIATVRGRAIAVAQAAGPTHEIGPDGTVSVTPLAIAGAVLAPWQITTLQQRSEQLAAELTQILAEASRIDAETAHALRAAGTQSPGSGGGKSPAVVVPASSTPPAEVARWWAGLNPAQREQLLSTDPARIGGLDGVPAVYRDRANRIGLSAAHEQVANERDAVLRLPPGETRDTALAAVEEKGRALDAIEHRLTATSGPPAYLLGLDTTGTGRAIVAVGNPDTADNVITYVPGTGARLGGTPGDVMRADAVVEAARAADPAASTAAITWVGYDAPQTIIDLPPDGTDATNPDYAHQAGPGLDRFQDGLRATHEGAPSHNTVLGHSYGSTVVGYSAREQGLAVDDLVFIGSPGVGADTAAELGHDSDHVWSGHIDNDPIQYGISPSELQVGIGLPDPSPGGTGLIHGVNPSDPGFGAQVFGAQDGSLGPDAHSQYWDRDSESLLNLGRIATGNYEQVTR</sequence>